<dbReference type="InterPro" id="IPR018258">
    <property type="entry name" value="Ribosomal_bL21_CS"/>
</dbReference>
<evidence type="ECO:0000256" key="4">
    <source>
        <dbReference type="ARBA" id="ARBA00022980"/>
    </source>
</evidence>
<dbReference type="NCBIfam" id="TIGR00061">
    <property type="entry name" value="L21"/>
    <property type="match status" value="1"/>
</dbReference>
<evidence type="ECO:0000256" key="2">
    <source>
        <dbReference type="ARBA" id="ARBA00022730"/>
    </source>
</evidence>
<dbReference type="PROSITE" id="PS01169">
    <property type="entry name" value="RIBOSOMAL_L21"/>
    <property type="match status" value="1"/>
</dbReference>
<sequence>MYAIIETGGKQYKVSQGDVIEVELIEAKRHVTFDKVLLISEDGKPEIGTPYVKGAKVSAKVLDTGKDVKVTTFKFKHKTNYHRTIGHRQPFTRVEIEEVKHGA</sequence>
<dbReference type="PANTHER" id="PTHR21349:SF0">
    <property type="entry name" value="LARGE RIBOSOMAL SUBUNIT PROTEIN BL21M"/>
    <property type="match status" value="1"/>
</dbReference>
<dbReference type="HAMAP" id="MF_01363">
    <property type="entry name" value="Ribosomal_bL21"/>
    <property type="match status" value="1"/>
</dbReference>
<dbReference type="Pfam" id="PF00829">
    <property type="entry name" value="Ribosomal_L21p"/>
    <property type="match status" value="1"/>
</dbReference>
<evidence type="ECO:0000256" key="5">
    <source>
        <dbReference type="ARBA" id="ARBA00023274"/>
    </source>
</evidence>
<dbReference type="PANTHER" id="PTHR21349">
    <property type="entry name" value="50S RIBOSOMAL PROTEIN L21"/>
    <property type="match status" value="1"/>
</dbReference>
<dbReference type="GO" id="GO:0019843">
    <property type="term" value="F:rRNA binding"/>
    <property type="evidence" value="ECO:0007669"/>
    <property type="project" value="UniProtKB-UniRule"/>
</dbReference>
<evidence type="ECO:0000256" key="3">
    <source>
        <dbReference type="ARBA" id="ARBA00022884"/>
    </source>
</evidence>
<comment type="function">
    <text evidence="6 7">This protein binds to 23S rRNA in the presence of protein L20.</text>
</comment>
<comment type="similarity">
    <text evidence="1 6 7">Belongs to the bacterial ribosomal protein bL21 family.</text>
</comment>
<dbReference type="InterPro" id="IPR001787">
    <property type="entry name" value="Ribosomal_bL21"/>
</dbReference>
<organism evidence="8 9">
    <name type="scientific">candidate division WOR-1 bacterium DG_54_3</name>
    <dbReference type="NCBI Taxonomy" id="1703775"/>
    <lineage>
        <taxon>Bacteria</taxon>
        <taxon>Bacillati</taxon>
        <taxon>Saganbacteria</taxon>
    </lineage>
</organism>
<protein>
    <recommendedName>
        <fullName evidence="6">Large ribosomal subunit protein bL21</fullName>
    </recommendedName>
</protein>
<dbReference type="GO" id="GO:0006412">
    <property type="term" value="P:translation"/>
    <property type="evidence" value="ECO:0007669"/>
    <property type="project" value="UniProtKB-UniRule"/>
</dbReference>
<comment type="subunit">
    <text evidence="6">Part of the 50S ribosomal subunit. Contacts protein L20.</text>
</comment>
<dbReference type="InterPro" id="IPR028909">
    <property type="entry name" value="bL21-like"/>
</dbReference>
<reference evidence="8 9" key="1">
    <citation type="journal article" date="2015" name="Microbiome">
        <title>Genomic resolution of linkages in carbon, nitrogen, and sulfur cycling among widespread estuary sediment bacteria.</title>
        <authorList>
            <person name="Baker B.J."/>
            <person name="Lazar C.S."/>
            <person name="Teske A.P."/>
            <person name="Dick G.J."/>
        </authorList>
    </citation>
    <scope>NUCLEOTIDE SEQUENCE [LARGE SCALE GENOMIC DNA]</scope>
    <source>
        <strain evidence="8">DG_54_3</strain>
    </source>
</reference>
<dbReference type="GO" id="GO:0003735">
    <property type="term" value="F:structural constituent of ribosome"/>
    <property type="evidence" value="ECO:0007669"/>
    <property type="project" value="InterPro"/>
</dbReference>
<dbReference type="GO" id="GO:0005737">
    <property type="term" value="C:cytoplasm"/>
    <property type="evidence" value="ECO:0007669"/>
    <property type="project" value="UniProtKB-ARBA"/>
</dbReference>
<dbReference type="InterPro" id="IPR036164">
    <property type="entry name" value="bL21-like_sf"/>
</dbReference>
<dbReference type="GO" id="GO:0005840">
    <property type="term" value="C:ribosome"/>
    <property type="evidence" value="ECO:0007669"/>
    <property type="project" value="UniProtKB-KW"/>
</dbReference>
<dbReference type="GO" id="GO:1990904">
    <property type="term" value="C:ribonucleoprotein complex"/>
    <property type="evidence" value="ECO:0007669"/>
    <property type="project" value="UniProtKB-KW"/>
</dbReference>
<keyword evidence="2 6" id="KW-0699">rRNA-binding</keyword>
<evidence type="ECO:0000313" key="9">
    <source>
        <dbReference type="Proteomes" id="UP000051861"/>
    </source>
</evidence>
<keyword evidence="3 6" id="KW-0694">RNA-binding</keyword>
<evidence type="ECO:0000256" key="6">
    <source>
        <dbReference type="HAMAP-Rule" id="MF_01363"/>
    </source>
</evidence>
<dbReference type="PATRIC" id="fig|1703775.3.peg.1044"/>
<keyword evidence="4 6" id="KW-0689">Ribosomal protein</keyword>
<evidence type="ECO:0000313" key="8">
    <source>
        <dbReference type="EMBL" id="KPJ69349.1"/>
    </source>
</evidence>
<accession>A0A0S7Y3N8</accession>
<dbReference type="SUPFAM" id="SSF141091">
    <property type="entry name" value="L21p-like"/>
    <property type="match status" value="1"/>
</dbReference>
<dbReference type="AlphaFoldDB" id="A0A0S7Y3N8"/>
<evidence type="ECO:0000256" key="7">
    <source>
        <dbReference type="RuleBase" id="RU000562"/>
    </source>
</evidence>
<proteinExistence type="inferred from homology"/>
<gene>
    <name evidence="6" type="primary">rplU</name>
    <name evidence="8" type="ORF">AMJ44_04050</name>
</gene>
<dbReference type="Proteomes" id="UP000051861">
    <property type="component" value="Unassembled WGS sequence"/>
</dbReference>
<dbReference type="EMBL" id="LIZX01000026">
    <property type="protein sequence ID" value="KPJ69349.1"/>
    <property type="molecule type" value="Genomic_DNA"/>
</dbReference>
<evidence type="ECO:0000256" key="1">
    <source>
        <dbReference type="ARBA" id="ARBA00008563"/>
    </source>
</evidence>
<name>A0A0S7Y3N8_UNCSA</name>
<keyword evidence="5 6" id="KW-0687">Ribonucleoprotein</keyword>
<comment type="caution">
    <text evidence="8">The sequence shown here is derived from an EMBL/GenBank/DDBJ whole genome shotgun (WGS) entry which is preliminary data.</text>
</comment>